<proteinExistence type="predicted"/>
<feature type="transmembrane region" description="Helical" evidence="1">
    <location>
        <begin position="148"/>
        <end position="168"/>
    </location>
</feature>
<feature type="transmembrane region" description="Helical" evidence="1">
    <location>
        <begin position="111"/>
        <end position="128"/>
    </location>
</feature>
<dbReference type="EMBL" id="JBHSAB010000003">
    <property type="protein sequence ID" value="MFC3908149.1"/>
    <property type="molecule type" value="Genomic_DNA"/>
</dbReference>
<dbReference type="Proteomes" id="UP001595758">
    <property type="component" value="Unassembled WGS sequence"/>
</dbReference>
<evidence type="ECO:0000313" key="2">
    <source>
        <dbReference type="EMBL" id="MFC3908149.1"/>
    </source>
</evidence>
<keyword evidence="1" id="KW-1133">Transmembrane helix</keyword>
<keyword evidence="3" id="KW-1185">Reference proteome</keyword>
<accession>A0ABV8CCV0</accession>
<keyword evidence="1" id="KW-0812">Transmembrane</keyword>
<gene>
    <name evidence="2" type="ORF">ACFORL_03555</name>
</gene>
<feature type="transmembrane region" description="Helical" evidence="1">
    <location>
        <begin position="229"/>
        <end position="252"/>
    </location>
</feature>
<protein>
    <recommendedName>
        <fullName evidence="4">Substrate of the Dot/Icm secretion system</fullName>
    </recommendedName>
</protein>
<feature type="transmembrane region" description="Helical" evidence="1">
    <location>
        <begin position="189"/>
        <end position="209"/>
    </location>
</feature>
<reference evidence="3" key="1">
    <citation type="journal article" date="2019" name="Int. J. Syst. Evol. Microbiol.">
        <title>The Global Catalogue of Microorganisms (GCM) 10K type strain sequencing project: providing services to taxonomists for standard genome sequencing and annotation.</title>
        <authorList>
            <consortium name="The Broad Institute Genomics Platform"/>
            <consortium name="The Broad Institute Genome Sequencing Center for Infectious Disease"/>
            <person name="Wu L."/>
            <person name="Ma J."/>
        </authorList>
    </citation>
    <scope>NUCLEOTIDE SEQUENCE [LARGE SCALE GENOMIC DNA]</scope>
    <source>
        <strain evidence="3">CCUG 59858</strain>
    </source>
</reference>
<dbReference type="RefSeq" id="WP_382341177.1">
    <property type="nucleotide sequence ID" value="NZ_JBHSAB010000003.1"/>
</dbReference>
<comment type="caution">
    <text evidence="2">The sequence shown here is derived from an EMBL/GenBank/DDBJ whole genome shotgun (WGS) entry which is preliminary data.</text>
</comment>
<evidence type="ECO:0008006" key="4">
    <source>
        <dbReference type="Google" id="ProtNLM"/>
    </source>
</evidence>
<evidence type="ECO:0000313" key="3">
    <source>
        <dbReference type="Proteomes" id="UP001595758"/>
    </source>
</evidence>
<sequence>MARNDKLSDSDLSNLYLYFSNTFKERYVSGNAQQVFHELWNELFYWVTDPNCELSQLPYAEKQRAFLILDTAIKSLPEFRQSGHTPMNFFIPPAKIEIHVHHHHHKKYRHFDNVITEIFLWGALWNYLFPSYTHNSHGHNNNAFNNFLYRLISAVAVIVAVGAFYYLIGHLFNGFERMLHNEGWMQATVSLASTLAGAAGGALLGYYVVSVPLMMLGFSLGMSNPAALAILGIVALTAVSAAIFGAIGNWAADKNARNKNPDALVQNDPYRFRLTDEEAAKVEAKGYNSDVAKCAIVDAAQKIAENKGVNNRIYRVLFTNGRREQRDLEVVRTIREDKLTNALVSVAGKTLNLRVRATDSSCPPEAVITEHFVARGGQIPQQAYVPQQPAVYIPDMPLPQEQPNLGGANMAWSYTEQPAIGGYNPAFHGAAPAPVAPASAPDQVFVPHKM</sequence>
<name>A0ABV8CCV0_9GAMM</name>
<evidence type="ECO:0000256" key="1">
    <source>
        <dbReference type="SAM" id="Phobius"/>
    </source>
</evidence>
<organism evidence="2 3">
    <name type="scientific">Legionella dresdenensis</name>
    <dbReference type="NCBI Taxonomy" id="450200"/>
    <lineage>
        <taxon>Bacteria</taxon>
        <taxon>Pseudomonadati</taxon>
        <taxon>Pseudomonadota</taxon>
        <taxon>Gammaproteobacteria</taxon>
        <taxon>Legionellales</taxon>
        <taxon>Legionellaceae</taxon>
        <taxon>Legionella</taxon>
    </lineage>
</organism>
<keyword evidence="1" id="KW-0472">Membrane</keyword>